<evidence type="ECO:0000313" key="2">
    <source>
        <dbReference type="EMBL" id="ESS72431.1"/>
    </source>
</evidence>
<dbReference type="eggNOG" id="COG2267">
    <property type="taxonomic scope" value="Bacteria"/>
</dbReference>
<dbReference type="RefSeq" id="WP_023494530.1">
    <property type="nucleotide sequence ID" value="NZ_AYLO01000055.1"/>
</dbReference>
<evidence type="ECO:0000259" key="1">
    <source>
        <dbReference type="Pfam" id="PF12146"/>
    </source>
</evidence>
<dbReference type="InterPro" id="IPR050266">
    <property type="entry name" value="AB_hydrolase_sf"/>
</dbReference>
<gene>
    <name evidence="2" type="ORF">MGMO_57c00110</name>
</gene>
<dbReference type="InterPro" id="IPR022742">
    <property type="entry name" value="Hydrolase_4"/>
</dbReference>
<dbReference type="PANTHER" id="PTHR43798">
    <property type="entry name" value="MONOACYLGLYCEROL LIPASE"/>
    <property type="match status" value="1"/>
</dbReference>
<dbReference type="GO" id="GO:0016787">
    <property type="term" value="F:hydrolase activity"/>
    <property type="evidence" value="ECO:0007669"/>
    <property type="project" value="UniProtKB-KW"/>
</dbReference>
<name>V5DYN7_9GAMM</name>
<comment type="caution">
    <text evidence="2">The sequence shown here is derived from an EMBL/GenBank/DDBJ whole genome shotgun (WGS) entry which is preliminary data.</text>
</comment>
<dbReference type="EMBL" id="AYLO01000055">
    <property type="protein sequence ID" value="ESS72431.1"/>
    <property type="molecule type" value="Genomic_DNA"/>
</dbReference>
<sequence>MNKGLGENWILLRGLARESAHWGDFVPLLQATFPDAKMTTLDLPGAGRFYQDESPKTITAIADNVRNHALELGLLQQPVTLLALSLGGMVAWEWLHNYPDDICGASLISTSFAGLNPFYERLRWQIYGKFFGLLMQQGTYKRELAIIQLVNNNRERDGQIAKDWEQIQKLRPVSPKNMYRQMLAAATYQPSPEKPTQPVLLLNAKGDRLVSPSCSEAIQNKWHLELRTHPWAGHDMTVDDGDWVATRLKDWIASSRM</sequence>
<keyword evidence="3" id="KW-1185">Reference proteome</keyword>
<dbReference type="SUPFAM" id="SSF53474">
    <property type="entry name" value="alpha/beta-Hydrolases"/>
    <property type="match status" value="1"/>
</dbReference>
<keyword evidence="2" id="KW-0378">Hydrolase</keyword>
<accession>V5DYN7</accession>
<dbReference type="Proteomes" id="UP000017842">
    <property type="component" value="Unassembled WGS sequence"/>
</dbReference>
<reference evidence="2 3" key="1">
    <citation type="journal article" date="2013" name="Genome Announc.">
        <title>Draft Genome Sequence of the Methanotrophic Gammaproteobacterium Methyloglobulus morosus DSM 22980 Strain KoM1.</title>
        <authorList>
            <person name="Poehlein A."/>
            <person name="Deutzmann J.S."/>
            <person name="Daniel R."/>
            <person name="Simeonova D.D."/>
        </authorList>
    </citation>
    <scope>NUCLEOTIDE SEQUENCE [LARGE SCALE GENOMIC DNA]</scope>
    <source>
        <strain evidence="2 3">KoM1</strain>
    </source>
</reference>
<organism evidence="2 3">
    <name type="scientific">Methyloglobulus morosus KoM1</name>
    <dbReference type="NCBI Taxonomy" id="1116472"/>
    <lineage>
        <taxon>Bacteria</taxon>
        <taxon>Pseudomonadati</taxon>
        <taxon>Pseudomonadota</taxon>
        <taxon>Gammaproteobacteria</taxon>
        <taxon>Methylococcales</taxon>
        <taxon>Methylococcaceae</taxon>
        <taxon>Methyloglobulus</taxon>
    </lineage>
</organism>
<dbReference type="Pfam" id="PF12146">
    <property type="entry name" value="Hydrolase_4"/>
    <property type="match status" value="1"/>
</dbReference>
<dbReference type="AlphaFoldDB" id="V5DYN7"/>
<protein>
    <submittedName>
        <fullName evidence="2">Alpha/beta hydrolase fold protein</fullName>
    </submittedName>
</protein>
<proteinExistence type="predicted"/>
<dbReference type="PATRIC" id="fig|1116472.3.peg.1759"/>
<dbReference type="Gene3D" id="3.40.50.1820">
    <property type="entry name" value="alpha/beta hydrolase"/>
    <property type="match status" value="1"/>
</dbReference>
<dbReference type="InterPro" id="IPR029058">
    <property type="entry name" value="AB_hydrolase_fold"/>
</dbReference>
<feature type="domain" description="Serine aminopeptidase S33" evidence="1">
    <location>
        <begin position="74"/>
        <end position="237"/>
    </location>
</feature>
<dbReference type="STRING" id="1116472.MGMO_57c00110"/>
<dbReference type="OrthoDB" id="5290302at2"/>
<evidence type="ECO:0000313" key="3">
    <source>
        <dbReference type="Proteomes" id="UP000017842"/>
    </source>
</evidence>